<reference evidence="2" key="1">
    <citation type="journal article" date="2019" name="Int. J. Syst. Evol. Microbiol.">
        <title>The Global Catalogue of Microorganisms (GCM) 10K type strain sequencing project: providing services to taxonomists for standard genome sequencing and annotation.</title>
        <authorList>
            <consortium name="The Broad Institute Genomics Platform"/>
            <consortium name="The Broad Institute Genome Sequencing Center for Infectious Disease"/>
            <person name="Wu L."/>
            <person name="Ma J."/>
        </authorList>
    </citation>
    <scope>NUCLEOTIDE SEQUENCE [LARGE SCALE GENOMIC DNA]</scope>
    <source>
        <strain evidence="2">JCM 18961</strain>
    </source>
</reference>
<sequence length="102" mass="10787">MDAAPLPLVFTRAEAIAAGVSVGRLRGPAFGRVFHDVHARAHDAPRLRVRALAALRLAPVGTVAARHTAAELLGGVAPAALVARGVRVRVTSDEWRLHFSRA</sequence>
<evidence type="ECO:0000313" key="2">
    <source>
        <dbReference type="Proteomes" id="UP001500556"/>
    </source>
</evidence>
<evidence type="ECO:0000313" key="1">
    <source>
        <dbReference type="EMBL" id="GAA4725655.1"/>
    </source>
</evidence>
<accession>A0ABP8YDW6</accession>
<dbReference type="RefSeq" id="WP_345503698.1">
    <property type="nucleotide sequence ID" value="NZ_BAABLO010000011.1"/>
</dbReference>
<dbReference type="Proteomes" id="UP001500556">
    <property type="component" value="Unassembled WGS sequence"/>
</dbReference>
<name>A0ABP8YDW6_9MICO</name>
<gene>
    <name evidence="1" type="ORF">GCM10025782_24760</name>
</gene>
<proteinExistence type="predicted"/>
<keyword evidence="2" id="KW-1185">Reference proteome</keyword>
<comment type="caution">
    <text evidence="1">The sequence shown here is derived from an EMBL/GenBank/DDBJ whole genome shotgun (WGS) entry which is preliminary data.</text>
</comment>
<dbReference type="EMBL" id="BAABLO010000011">
    <property type="protein sequence ID" value="GAA4725655.1"/>
    <property type="molecule type" value="Genomic_DNA"/>
</dbReference>
<organism evidence="1 2">
    <name type="scientific">Pedococcus ginsenosidimutans</name>
    <dbReference type="NCBI Taxonomy" id="490570"/>
    <lineage>
        <taxon>Bacteria</taxon>
        <taxon>Bacillati</taxon>
        <taxon>Actinomycetota</taxon>
        <taxon>Actinomycetes</taxon>
        <taxon>Micrococcales</taxon>
        <taxon>Intrasporangiaceae</taxon>
        <taxon>Pedococcus</taxon>
    </lineage>
</organism>
<protein>
    <submittedName>
        <fullName evidence="1">Uncharacterized protein</fullName>
    </submittedName>
</protein>